<sequence length="264" mass="29718">MKSTLGAPAVQASTAGQRRHRNVMVRLGGPRIEPYYQLAGGHSRNAVALYRWNIQLSAAFMELLAVVEIVVRNAMHEQLSTWCHTNGGTCDWLTDHSDLPDPLAPLFTAIRSGAVSYAMDAKDVRDGNPAHRRSGQPLAEGDVLSQISFGKWHGLVPSHEAQWKDPTTNGYRRRVWNEALCRAFAPGTDPDEVRWLLYRLSYFRNRVAHHECIISAPLRAGRNHPLRQRLRDTFHMAELIDNDVHHLLTAMNQVSPILNKCPVP</sequence>
<dbReference type="Proteomes" id="UP001596223">
    <property type="component" value="Unassembled WGS sequence"/>
</dbReference>
<evidence type="ECO:0000313" key="1">
    <source>
        <dbReference type="EMBL" id="MFC6013375.1"/>
    </source>
</evidence>
<gene>
    <name evidence="1" type="ORF">ACFP3H_20155</name>
</gene>
<organism evidence="1 2">
    <name type="scientific">Nocardia lasii</name>
    <dbReference type="NCBI Taxonomy" id="1616107"/>
    <lineage>
        <taxon>Bacteria</taxon>
        <taxon>Bacillati</taxon>
        <taxon>Actinomycetota</taxon>
        <taxon>Actinomycetes</taxon>
        <taxon>Mycobacteriales</taxon>
        <taxon>Nocardiaceae</taxon>
        <taxon>Nocardia</taxon>
    </lineage>
</organism>
<evidence type="ECO:0000313" key="2">
    <source>
        <dbReference type="Proteomes" id="UP001596223"/>
    </source>
</evidence>
<name>A0ABW1JW34_9NOCA</name>
<reference evidence="2" key="1">
    <citation type="journal article" date="2019" name="Int. J. Syst. Evol. Microbiol.">
        <title>The Global Catalogue of Microorganisms (GCM) 10K type strain sequencing project: providing services to taxonomists for standard genome sequencing and annotation.</title>
        <authorList>
            <consortium name="The Broad Institute Genomics Platform"/>
            <consortium name="The Broad Institute Genome Sequencing Center for Infectious Disease"/>
            <person name="Wu L."/>
            <person name="Ma J."/>
        </authorList>
    </citation>
    <scope>NUCLEOTIDE SEQUENCE [LARGE SCALE GENOMIC DNA]</scope>
    <source>
        <strain evidence="2">CCUG 36956</strain>
    </source>
</reference>
<proteinExistence type="predicted"/>
<accession>A0ABW1JW34</accession>
<dbReference type="RefSeq" id="WP_378608304.1">
    <property type="nucleotide sequence ID" value="NZ_JBHSQN010000013.1"/>
</dbReference>
<evidence type="ECO:0008006" key="3">
    <source>
        <dbReference type="Google" id="ProtNLM"/>
    </source>
</evidence>
<keyword evidence="2" id="KW-1185">Reference proteome</keyword>
<comment type="caution">
    <text evidence="1">The sequence shown here is derived from an EMBL/GenBank/DDBJ whole genome shotgun (WGS) entry which is preliminary data.</text>
</comment>
<protein>
    <recommendedName>
        <fullName evidence="3">Abi family protein</fullName>
    </recommendedName>
</protein>
<dbReference type="EMBL" id="JBHSQN010000013">
    <property type="protein sequence ID" value="MFC6013375.1"/>
    <property type="molecule type" value="Genomic_DNA"/>
</dbReference>